<dbReference type="InterPro" id="IPR011055">
    <property type="entry name" value="Dup_hybrid_motif"/>
</dbReference>
<name>A0A9D1LI88_9FIRM</name>
<proteinExistence type="predicted"/>
<dbReference type="Pfam" id="PF01551">
    <property type="entry name" value="Peptidase_M23"/>
    <property type="match status" value="1"/>
</dbReference>
<dbReference type="InterPro" id="IPR050570">
    <property type="entry name" value="Cell_wall_metabolism_enzyme"/>
</dbReference>
<protein>
    <submittedName>
        <fullName evidence="2">M23 family metallopeptidase</fullName>
    </submittedName>
</protein>
<gene>
    <name evidence="2" type="ORF">IAB68_00305</name>
</gene>
<dbReference type="EMBL" id="DVMT01000004">
    <property type="protein sequence ID" value="HIU39731.1"/>
    <property type="molecule type" value="Genomic_DNA"/>
</dbReference>
<comment type="caution">
    <text evidence="2">The sequence shown here is derived from an EMBL/GenBank/DDBJ whole genome shotgun (WGS) entry which is preliminary data.</text>
</comment>
<accession>A0A9D1LI88</accession>
<evidence type="ECO:0000313" key="2">
    <source>
        <dbReference type="EMBL" id="HIU39731.1"/>
    </source>
</evidence>
<dbReference type="InterPro" id="IPR016047">
    <property type="entry name" value="M23ase_b-sheet_dom"/>
</dbReference>
<dbReference type="GO" id="GO:0004222">
    <property type="term" value="F:metalloendopeptidase activity"/>
    <property type="evidence" value="ECO:0007669"/>
    <property type="project" value="TreeGrafter"/>
</dbReference>
<dbReference type="Gene3D" id="2.70.70.10">
    <property type="entry name" value="Glucose Permease (Domain IIA)"/>
    <property type="match status" value="1"/>
</dbReference>
<dbReference type="AlphaFoldDB" id="A0A9D1LI88"/>
<dbReference type="Proteomes" id="UP000824074">
    <property type="component" value="Unassembled WGS sequence"/>
</dbReference>
<organism evidence="2 3">
    <name type="scientific">Candidatus Aphodocola excrementigallinarum</name>
    <dbReference type="NCBI Taxonomy" id="2840670"/>
    <lineage>
        <taxon>Bacteria</taxon>
        <taxon>Bacillati</taxon>
        <taxon>Bacillota</taxon>
        <taxon>Bacilli</taxon>
        <taxon>Candidatus Aphodocola</taxon>
    </lineage>
</organism>
<evidence type="ECO:0000259" key="1">
    <source>
        <dbReference type="Pfam" id="PF01551"/>
    </source>
</evidence>
<reference evidence="2" key="2">
    <citation type="journal article" date="2021" name="PeerJ">
        <title>Extensive microbial diversity within the chicken gut microbiome revealed by metagenomics and culture.</title>
        <authorList>
            <person name="Gilroy R."/>
            <person name="Ravi A."/>
            <person name="Getino M."/>
            <person name="Pursley I."/>
            <person name="Horton D.L."/>
            <person name="Alikhan N.F."/>
            <person name="Baker D."/>
            <person name="Gharbi K."/>
            <person name="Hall N."/>
            <person name="Watson M."/>
            <person name="Adriaenssens E.M."/>
            <person name="Foster-Nyarko E."/>
            <person name="Jarju S."/>
            <person name="Secka A."/>
            <person name="Antonio M."/>
            <person name="Oren A."/>
            <person name="Chaudhuri R.R."/>
            <person name="La Ragione R."/>
            <person name="Hildebrand F."/>
            <person name="Pallen M.J."/>
        </authorList>
    </citation>
    <scope>NUCLEOTIDE SEQUENCE</scope>
    <source>
        <strain evidence="2">CHK193-30670</strain>
    </source>
</reference>
<feature type="domain" description="M23ase beta-sheet core" evidence="1">
    <location>
        <begin position="91"/>
        <end position="179"/>
    </location>
</feature>
<reference evidence="2" key="1">
    <citation type="submission" date="2020-10" db="EMBL/GenBank/DDBJ databases">
        <authorList>
            <person name="Gilroy R."/>
        </authorList>
    </citation>
    <scope>NUCLEOTIDE SEQUENCE</scope>
    <source>
        <strain evidence="2">CHK193-30670</strain>
    </source>
</reference>
<sequence>MRKIDGEGNVYVADPAHSNLYKNSYPINDFVNQGWITNGWWGFTSSKSQEIVENYCKTVAEAGEATGTFIRPIENNSACNDYPTYSGGSWHGGGDIPTPVGTPVLAADGGIVDTVKYLNYSYGHYVIIDHGNGYKSWYGHMSTIDVKKGDKVAQGQQIGKSGNTGKSTGPHLHFEVRKSPYKYGASHISNYLNPCDYIGTNKRYSS</sequence>
<evidence type="ECO:0000313" key="3">
    <source>
        <dbReference type="Proteomes" id="UP000824074"/>
    </source>
</evidence>
<dbReference type="PANTHER" id="PTHR21666">
    <property type="entry name" value="PEPTIDASE-RELATED"/>
    <property type="match status" value="1"/>
</dbReference>
<dbReference type="SUPFAM" id="SSF51261">
    <property type="entry name" value="Duplicated hybrid motif"/>
    <property type="match status" value="1"/>
</dbReference>
<dbReference type="CDD" id="cd12797">
    <property type="entry name" value="M23_peptidase"/>
    <property type="match status" value="1"/>
</dbReference>
<dbReference type="PANTHER" id="PTHR21666:SF270">
    <property type="entry name" value="MUREIN HYDROLASE ACTIVATOR ENVC"/>
    <property type="match status" value="1"/>
</dbReference>